<evidence type="ECO:0000259" key="3">
    <source>
        <dbReference type="PROSITE" id="PS51462"/>
    </source>
</evidence>
<dbReference type="InterPro" id="IPR020476">
    <property type="entry name" value="Nudix_hydrolase"/>
</dbReference>
<dbReference type="Proteomes" id="UP001377804">
    <property type="component" value="Unassembled WGS sequence"/>
</dbReference>
<evidence type="ECO:0000313" key="4">
    <source>
        <dbReference type="EMBL" id="MEJ6348406.1"/>
    </source>
</evidence>
<dbReference type="Gene3D" id="3.90.79.10">
    <property type="entry name" value="Nucleoside Triphosphate Pyrophosphohydrolase"/>
    <property type="match status" value="1"/>
</dbReference>
<feature type="domain" description="Nudix hydrolase" evidence="3">
    <location>
        <begin position="15"/>
        <end position="146"/>
    </location>
</feature>
<organism evidence="4 5">
    <name type="scientific">Holzapfeliella saturejae</name>
    <dbReference type="NCBI Taxonomy" id="3082953"/>
    <lineage>
        <taxon>Bacteria</taxon>
        <taxon>Bacillati</taxon>
        <taxon>Bacillota</taxon>
        <taxon>Bacilli</taxon>
        <taxon>Lactobacillales</taxon>
        <taxon>Lactobacillaceae</taxon>
        <taxon>Holzapfeliella</taxon>
    </lineage>
</organism>
<dbReference type="PROSITE" id="PS51462">
    <property type="entry name" value="NUDIX"/>
    <property type="match status" value="1"/>
</dbReference>
<protein>
    <submittedName>
        <fullName evidence="4">NUDIX hydrolase</fullName>
    </submittedName>
</protein>
<proteinExistence type="predicted"/>
<dbReference type="GO" id="GO:0016787">
    <property type="term" value="F:hydrolase activity"/>
    <property type="evidence" value="ECO:0007669"/>
    <property type="project" value="UniProtKB-KW"/>
</dbReference>
<keyword evidence="5" id="KW-1185">Reference proteome</keyword>
<dbReference type="PANTHER" id="PTHR43046">
    <property type="entry name" value="GDP-MANNOSE MANNOSYL HYDROLASE"/>
    <property type="match status" value="1"/>
</dbReference>
<gene>
    <name evidence="4" type="ORF">R4Y45_04085</name>
</gene>
<dbReference type="EMBL" id="JAWMWG010000001">
    <property type="protein sequence ID" value="MEJ6348406.1"/>
    <property type="molecule type" value="Genomic_DNA"/>
</dbReference>
<dbReference type="RefSeq" id="WP_339969547.1">
    <property type="nucleotide sequence ID" value="NZ_JAWMWG010000001.1"/>
</dbReference>
<accession>A0ABU8SGF1</accession>
<comment type="cofactor">
    <cofactor evidence="1">
        <name>Mg(2+)</name>
        <dbReference type="ChEBI" id="CHEBI:18420"/>
    </cofactor>
</comment>
<reference evidence="4 5" key="1">
    <citation type="submission" date="2023-10" db="EMBL/GenBank/DDBJ databases">
        <title>Holzapfeliella saturejae sp. nov. isolated from Satureja montana flowers.</title>
        <authorList>
            <person name="Alcantara C."/>
            <person name="Zuniga M."/>
            <person name="Landete J.M."/>
            <person name="Monedero V."/>
        </authorList>
    </citation>
    <scope>NUCLEOTIDE SEQUENCE [LARGE SCALE GENOMIC DNA]</scope>
    <source>
        <strain evidence="4 5">He02</strain>
    </source>
</reference>
<dbReference type="Pfam" id="PF00293">
    <property type="entry name" value="NUDIX"/>
    <property type="match status" value="1"/>
</dbReference>
<dbReference type="PRINTS" id="PR00502">
    <property type="entry name" value="NUDIXFAMILY"/>
</dbReference>
<dbReference type="InterPro" id="IPR015797">
    <property type="entry name" value="NUDIX_hydrolase-like_dom_sf"/>
</dbReference>
<evidence type="ECO:0000256" key="2">
    <source>
        <dbReference type="ARBA" id="ARBA00022801"/>
    </source>
</evidence>
<evidence type="ECO:0000256" key="1">
    <source>
        <dbReference type="ARBA" id="ARBA00001946"/>
    </source>
</evidence>
<evidence type="ECO:0000313" key="5">
    <source>
        <dbReference type="Proteomes" id="UP001377804"/>
    </source>
</evidence>
<keyword evidence="2 4" id="KW-0378">Hydrolase</keyword>
<dbReference type="CDD" id="cd04677">
    <property type="entry name" value="NUDIX_Hydrolase"/>
    <property type="match status" value="1"/>
</dbReference>
<dbReference type="InterPro" id="IPR000086">
    <property type="entry name" value="NUDIX_hydrolase_dom"/>
</dbReference>
<dbReference type="SUPFAM" id="SSF55811">
    <property type="entry name" value="Nudix"/>
    <property type="match status" value="1"/>
</dbReference>
<dbReference type="PANTHER" id="PTHR43046:SF2">
    <property type="entry name" value="8-OXO-DGTP DIPHOSPHATASE-RELATED"/>
    <property type="match status" value="1"/>
</dbReference>
<comment type="caution">
    <text evidence="4">The sequence shown here is derived from an EMBL/GenBank/DDBJ whole genome shotgun (WGS) entry which is preliminary data.</text>
</comment>
<sequence length="152" mass="17198">MDYISDIRAKIGHDPIILTFAGGILADEDNKVLLQKRSDFKEWGLPGGAIDFGETAEESCVREFKEEIGIDVKVISLLGVSTDNIQHYPNGDVAQAIVIAFLVKKISSKNSNTDTETIKFDYFGKENLPKIFNKQHKFMIDKFFKNETPFYD</sequence>
<name>A0ABU8SGF1_9LACO</name>